<protein>
    <submittedName>
        <fullName evidence="3">DUF1624 domain-containing protein</fullName>
    </submittedName>
</protein>
<dbReference type="Pfam" id="PF07786">
    <property type="entry name" value="HGSNAT_cat"/>
    <property type="match status" value="1"/>
</dbReference>
<dbReference type="InterPro" id="IPR012429">
    <property type="entry name" value="HGSNAT_cat"/>
</dbReference>
<feature type="transmembrane region" description="Helical" evidence="1">
    <location>
        <begin position="84"/>
        <end position="104"/>
    </location>
</feature>
<keyword evidence="4" id="KW-1185">Reference proteome</keyword>
<proteinExistence type="predicted"/>
<feature type="transmembrane region" description="Helical" evidence="1">
    <location>
        <begin position="51"/>
        <end position="72"/>
    </location>
</feature>
<dbReference type="PANTHER" id="PTHR31061">
    <property type="entry name" value="LD22376P"/>
    <property type="match status" value="1"/>
</dbReference>
<organism evidence="3 4">
    <name type="scientific">Inhella proteolytica</name>
    <dbReference type="NCBI Taxonomy" id="2795029"/>
    <lineage>
        <taxon>Bacteria</taxon>
        <taxon>Pseudomonadati</taxon>
        <taxon>Pseudomonadota</taxon>
        <taxon>Betaproteobacteria</taxon>
        <taxon>Burkholderiales</taxon>
        <taxon>Sphaerotilaceae</taxon>
        <taxon>Inhella</taxon>
    </lineage>
</organism>
<feature type="transmembrane region" description="Helical" evidence="1">
    <location>
        <begin position="218"/>
        <end position="236"/>
    </location>
</feature>
<dbReference type="Proteomes" id="UP000613266">
    <property type="component" value="Unassembled WGS sequence"/>
</dbReference>
<dbReference type="PANTHER" id="PTHR31061:SF24">
    <property type="entry name" value="LD22376P"/>
    <property type="match status" value="1"/>
</dbReference>
<keyword evidence="1" id="KW-1133">Transmembrane helix</keyword>
<feature type="domain" description="Heparan-alpha-glucosaminide N-acetyltransferase catalytic" evidence="2">
    <location>
        <begin position="7"/>
        <end position="148"/>
    </location>
</feature>
<feature type="transmembrane region" description="Helical" evidence="1">
    <location>
        <begin position="248"/>
        <end position="268"/>
    </location>
</feature>
<name>A0A931IZU2_9BURK</name>
<feature type="transmembrane region" description="Helical" evidence="1">
    <location>
        <begin position="141"/>
        <end position="159"/>
    </location>
</feature>
<evidence type="ECO:0000313" key="4">
    <source>
        <dbReference type="Proteomes" id="UP000613266"/>
    </source>
</evidence>
<evidence type="ECO:0000256" key="1">
    <source>
        <dbReference type="SAM" id="Phobius"/>
    </source>
</evidence>
<dbReference type="RefSeq" id="WP_198110457.1">
    <property type="nucleotide sequence ID" value="NZ_JAEDAK010000004.1"/>
</dbReference>
<comment type="caution">
    <text evidence="3">The sequence shown here is derived from an EMBL/GenBank/DDBJ whole genome shotgun (WGS) entry which is preliminary data.</text>
</comment>
<accession>A0A931IZU2</accession>
<feature type="transmembrane region" description="Helical" evidence="1">
    <location>
        <begin position="327"/>
        <end position="347"/>
    </location>
</feature>
<dbReference type="EMBL" id="JAEDAK010000004">
    <property type="protein sequence ID" value="MBH9576849.1"/>
    <property type="molecule type" value="Genomic_DNA"/>
</dbReference>
<feature type="transmembrane region" description="Helical" evidence="1">
    <location>
        <begin position="194"/>
        <end position="211"/>
    </location>
</feature>
<evidence type="ECO:0000313" key="3">
    <source>
        <dbReference type="EMBL" id="MBH9576849.1"/>
    </source>
</evidence>
<evidence type="ECO:0000259" key="2">
    <source>
        <dbReference type="Pfam" id="PF07786"/>
    </source>
</evidence>
<gene>
    <name evidence="3" type="ORF">I7X39_08025</name>
</gene>
<feature type="transmembrane region" description="Helical" evidence="1">
    <location>
        <begin position="116"/>
        <end position="134"/>
    </location>
</feature>
<reference evidence="3" key="1">
    <citation type="submission" date="2020-12" db="EMBL/GenBank/DDBJ databases">
        <title>The genome sequence of Inhella sp. 1Y17.</title>
        <authorList>
            <person name="Liu Y."/>
        </authorList>
    </citation>
    <scope>NUCLEOTIDE SEQUENCE</scope>
    <source>
        <strain evidence="3">1Y17</strain>
    </source>
</reference>
<keyword evidence="1" id="KW-0812">Transmembrane</keyword>
<dbReference type="AlphaFoldDB" id="A0A931IZU2"/>
<sequence>MNAVSSRLASVDALRGLCVAAMLLVNNPGDWGHVYAPLLHAAWHGWTPTDFVFPFFLFIVGVSLALALGARIERGQTAGLLRTVWLRGLRILLLGLALHALAWWLMDKPALRLPGVLQRIGLCFALAGSLVIGWRARGQWAWIAALLLGYGALLLGGGLTPEHNPASRLDAWLFGPHAYQWDAASGRGHDPEGLLASLGALATTLLGWRCGEALRQGALRTLLALGAGLALAGWALDAGGLMPINKNLWTPSFVLFTAGLAALTLAALHQGVDRQGWPPLGRAFGVNAIAAYAGAWVSTVLLEGMGAMQPLYAAGFGWLQRAAGPEAASLSFALAFVAVWALIVRGLDQRRIYFKV</sequence>
<keyword evidence="1" id="KW-0472">Membrane</keyword>
<feature type="transmembrane region" description="Helical" evidence="1">
    <location>
        <begin position="280"/>
        <end position="302"/>
    </location>
</feature>